<dbReference type="InterPro" id="IPR042197">
    <property type="entry name" value="Apaf_helical"/>
</dbReference>
<keyword evidence="3" id="KW-0677">Repeat</keyword>
<dbReference type="InterPro" id="IPR032675">
    <property type="entry name" value="LRR_dom_sf"/>
</dbReference>
<dbReference type="InterPro" id="IPR036388">
    <property type="entry name" value="WH-like_DNA-bd_sf"/>
</dbReference>
<dbReference type="AlphaFoldDB" id="A0A7J6H4Z3"/>
<evidence type="ECO:0000313" key="9">
    <source>
        <dbReference type="Proteomes" id="UP000583929"/>
    </source>
</evidence>
<evidence type="ECO:0000256" key="2">
    <source>
        <dbReference type="ARBA" id="ARBA00022614"/>
    </source>
</evidence>
<dbReference type="InterPro" id="IPR008808">
    <property type="entry name" value="Powdery_mildew-R_dom"/>
</dbReference>
<dbReference type="PRINTS" id="PR00364">
    <property type="entry name" value="DISEASERSIST"/>
</dbReference>
<evidence type="ECO:0000256" key="5">
    <source>
        <dbReference type="ARBA" id="ARBA00022821"/>
    </source>
</evidence>
<dbReference type="Gene3D" id="3.40.50.300">
    <property type="entry name" value="P-loop containing nucleotide triphosphate hydrolases"/>
    <property type="match status" value="1"/>
</dbReference>
<dbReference type="FunFam" id="1.10.10.10:FF:001043">
    <property type="entry name" value="Probable disease resistance protein At4g33300"/>
    <property type="match status" value="1"/>
</dbReference>
<dbReference type="PANTHER" id="PTHR36766">
    <property type="entry name" value="PLANT BROAD-SPECTRUM MILDEW RESISTANCE PROTEIN RPW8"/>
    <property type="match status" value="1"/>
</dbReference>
<dbReference type="InterPro" id="IPR002182">
    <property type="entry name" value="NB-ARC"/>
</dbReference>
<dbReference type="FunFam" id="3.80.10.10:FF:001428">
    <property type="entry name" value="Probable disease resistance protein At5g04720"/>
    <property type="match status" value="1"/>
</dbReference>
<dbReference type="GO" id="GO:0043531">
    <property type="term" value="F:ADP binding"/>
    <property type="evidence" value="ECO:0007669"/>
    <property type="project" value="InterPro"/>
</dbReference>
<organism evidence="8 9">
    <name type="scientific">Cannabis sativa</name>
    <name type="common">Hemp</name>
    <name type="synonym">Marijuana</name>
    <dbReference type="NCBI Taxonomy" id="3483"/>
    <lineage>
        <taxon>Eukaryota</taxon>
        <taxon>Viridiplantae</taxon>
        <taxon>Streptophyta</taxon>
        <taxon>Embryophyta</taxon>
        <taxon>Tracheophyta</taxon>
        <taxon>Spermatophyta</taxon>
        <taxon>Magnoliopsida</taxon>
        <taxon>eudicotyledons</taxon>
        <taxon>Gunneridae</taxon>
        <taxon>Pentapetalae</taxon>
        <taxon>rosids</taxon>
        <taxon>fabids</taxon>
        <taxon>Rosales</taxon>
        <taxon>Cannabaceae</taxon>
        <taxon>Cannabis</taxon>
    </lineage>
</organism>
<evidence type="ECO:0000256" key="3">
    <source>
        <dbReference type="ARBA" id="ARBA00022737"/>
    </source>
</evidence>
<keyword evidence="9" id="KW-1185">Reference proteome</keyword>
<dbReference type="Proteomes" id="UP000583929">
    <property type="component" value="Unassembled WGS sequence"/>
</dbReference>
<comment type="similarity">
    <text evidence="1">Belongs to the disease resistance NB-LRR family.</text>
</comment>
<evidence type="ECO:0000256" key="1">
    <source>
        <dbReference type="ARBA" id="ARBA00008894"/>
    </source>
</evidence>
<dbReference type="Pfam" id="PF05659">
    <property type="entry name" value="RPW8"/>
    <property type="match status" value="1"/>
</dbReference>
<comment type="caution">
    <text evidence="8">The sequence shown here is derived from an EMBL/GenBank/DDBJ whole genome shotgun (WGS) entry which is preliminary data.</text>
</comment>
<keyword evidence="5" id="KW-0611">Plant defense</keyword>
<dbReference type="Gene3D" id="1.10.8.430">
    <property type="entry name" value="Helical domain of apoptotic protease-activating factors"/>
    <property type="match status" value="1"/>
</dbReference>
<dbReference type="GO" id="GO:0006952">
    <property type="term" value="P:defense response"/>
    <property type="evidence" value="ECO:0007669"/>
    <property type="project" value="UniProtKB-KW"/>
</dbReference>
<evidence type="ECO:0000259" key="7">
    <source>
        <dbReference type="PROSITE" id="PS51153"/>
    </source>
</evidence>
<dbReference type="GO" id="GO:0005524">
    <property type="term" value="F:ATP binding"/>
    <property type="evidence" value="ECO:0007669"/>
    <property type="project" value="UniProtKB-KW"/>
</dbReference>
<dbReference type="Pfam" id="PF23598">
    <property type="entry name" value="LRR_14"/>
    <property type="match status" value="1"/>
</dbReference>
<protein>
    <recommendedName>
        <fullName evidence="7">RPW8 domain-containing protein</fullName>
    </recommendedName>
</protein>
<dbReference type="Gene3D" id="1.10.10.10">
    <property type="entry name" value="Winged helix-like DNA-binding domain superfamily/Winged helix DNA-binding domain"/>
    <property type="match status" value="1"/>
</dbReference>
<dbReference type="Pfam" id="PF00931">
    <property type="entry name" value="NB-ARC"/>
    <property type="match status" value="1"/>
</dbReference>
<dbReference type="InterPro" id="IPR027417">
    <property type="entry name" value="P-loop_NTPase"/>
</dbReference>
<feature type="domain" description="RPW8" evidence="7">
    <location>
        <begin position="1"/>
        <end position="149"/>
    </location>
</feature>
<dbReference type="FunFam" id="1.10.8.430:FF:000003">
    <property type="entry name" value="Probable disease resistance protein At5g66910"/>
    <property type="match status" value="1"/>
</dbReference>
<dbReference type="InterPro" id="IPR055414">
    <property type="entry name" value="LRR_R13L4/SHOC2-like"/>
</dbReference>
<accession>A0A7J6H4Z3</accession>
<dbReference type="SUPFAM" id="SSF52047">
    <property type="entry name" value="RNI-like"/>
    <property type="match status" value="1"/>
</dbReference>
<evidence type="ECO:0000256" key="4">
    <source>
        <dbReference type="ARBA" id="ARBA00022741"/>
    </source>
</evidence>
<dbReference type="PANTHER" id="PTHR36766:SF30">
    <property type="entry name" value="TIR-NBS TYPE DISEASE RESISTANCE PROTEIN-RELATED"/>
    <property type="match status" value="1"/>
</dbReference>
<keyword evidence="4" id="KW-0547">Nucleotide-binding</keyword>
<sequence>MAVTDFFAGEIATELLKTLAAIVRKACFCRSSAENLIHYINSFLPTIEGIKYIGVELEPHRQFQLDQFSVTLKKGNELAQKVLKTGRFNVYKNLRLTRQMEKLEKTVQQFMQGPFQANILADVHHIRFDSDAGFERMDRGLERIDSRFEQIEQRLGSMKIGGGETGGWMEEALKKVEEDNQMNLEGNLINFGLDLGKKKVKEMILGNNSSVVGIRGIGGSGKTTLAKEICRDDEVRTYFNDKILFLTVSQSPNVDNLLRSIWGYLSGNENLGPNYVVPQWNLQCSWRASVRTLVVLDDVWSLPELQRLVSKIPGCTWLVVSRFKFQTIINHTYEVELLRENNAISLFCHSAFGQKTIPPGANVNLIKQIVNECKGLPLALKVIGASLRDQPEMYWASAKNRLSRGEPINDSHENELLVRMEMSVKWLDDKVKRCFLDLGAFPEDKKIPLDVLINMWVEVHDIDEEEAFAILVELANKNLLTLVKDSRDGDVYSSYYDIAVTQHDVLRDLALHISNRDHINQRERLLMPRREMAVPKEWERNSQQPFNARIVSIHTGEMNEMDWFQMEFPEAEVLILNFSSKQYFLPSFLDNMPKLRALIIINYNSANATLRNFPEFLSLANLRSLWLEKVSVPELSNSTLPLKYLRKLSVILCNIKDSFEQSMVDLPHIFPSLLELTIDHCEDLFELPPTICEMQRLKTLSITNCHNLKHLPADMGKLRTLQILRLYACPELKELPCGICELLGLKYLDISQCLKLSRLPQGIDRLSSLEKIDMRECSRFNSLPKFDASPQSLRHVICDDEVSWLWESTKKALPNLHIQVAETQYSLDWLDE</sequence>
<dbReference type="Gene3D" id="3.80.10.10">
    <property type="entry name" value="Ribonuclease Inhibitor"/>
    <property type="match status" value="1"/>
</dbReference>
<dbReference type="OMA" id="ECKGEAQ"/>
<reference evidence="8 9" key="1">
    <citation type="journal article" date="2020" name="bioRxiv">
        <title>Sequence and annotation of 42 cannabis genomes reveals extensive copy number variation in cannabinoid synthesis and pathogen resistance genes.</title>
        <authorList>
            <person name="Mckernan K.J."/>
            <person name="Helbert Y."/>
            <person name="Kane L.T."/>
            <person name="Ebling H."/>
            <person name="Zhang L."/>
            <person name="Liu B."/>
            <person name="Eaton Z."/>
            <person name="Mclaughlin S."/>
            <person name="Kingan S."/>
            <person name="Baybayan P."/>
            <person name="Concepcion G."/>
            <person name="Jordan M."/>
            <person name="Riva A."/>
            <person name="Barbazuk W."/>
            <person name="Harkins T."/>
        </authorList>
    </citation>
    <scope>NUCLEOTIDE SEQUENCE [LARGE SCALE GENOMIC DNA]</scope>
    <source>
        <strain evidence="9">cv. Jamaican Lion 4</strain>
        <tissue evidence="8">Leaf</tissue>
    </source>
</reference>
<keyword evidence="6" id="KW-0067">ATP-binding</keyword>
<evidence type="ECO:0000256" key="6">
    <source>
        <dbReference type="ARBA" id="ARBA00022840"/>
    </source>
</evidence>
<dbReference type="PROSITE" id="PS51153">
    <property type="entry name" value="RPW8"/>
    <property type="match status" value="1"/>
</dbReference>
<accession>A0A803NMN1</accession>
<proteinExistence type="inferred from homology"/>
<dbReference type="EMBL" id="JAATIQ010000063">
    <property type="protein sequence ID" value="KAF4390346.1"/>
    <property type="molecule type" value="Genomic_DNA"/>
</dbReference>
<name>A0A7J6H4Z3_CANSA</name>
<evidence type="ECO:0000313" key="8">
    <source>
        <dbReference type="EMBL" id="KAF4390346.1"/>
    </source>
</evidence>
<dbReference type="SUPFAM" id="SSF52540">
    <property type="entry name" value="P-loop containing nucleoside triphosphate hydrolases"/>
    <property type="match status" value="1"/>
</dbReference>
<keyword evidence="2" id="KW-0433">Leucine-rich repeat</keyword>
<dbReference type="OrthoDB" id="1357022at2759"/>
<gene>
    <name evidence="8" type="ORF">G4B88_024352</name>
</gene>